<evidence type="ECO:0000313" key="4">
    <source>
        <dbReference type="Proteomes" id="UP000612893"/>
    </source>
</evidence>
<dbReference type="AlphaFoldDB" id="A0A934K5S5"/>
<dbReference type="InterPro" id="IPR028098">
    <property type="entry name" value="Glyco_trans_4-like_N"/>
</dbReference>
<dbReference type="SUPFAM" id="SSF53756">
    <property type="entry name" value="UDP-Glycosyltransferase/glycogen phosphorylase"/>
    <property type="match status" value="1"/>
</dbReference>
<dbReference type="Pfam" id="PF00534">
    <property type="entry name" value="Glycos_transf_1"/>
    <property type="match status" value="1"/>
</dbReference>
<organism evidence="3 4">
    <name type="scientific">Candidatus Nephthysia bennettiae</name>
    <dbReference type="NCBI Taxonomy" id="3127016"/>
    <lineage>
        <taxon>Bacteria</taxon>
        <taxon>Bacillati</taxon>
        <taxon>Candidatus Dormiibacterota</taxon>
        <taxon>Candidatus Dormibacteria</taxon>
        <taxon>Candidatus Dormibacterales</taxon>
        <taxon>Candidatus Dormibacteraceae</taxon>
        <taxon>Candidatus Nephthysia</taxon>
    </lineage>
</organism>
<dbReference type="PANTHER" id="PTHR45947">
    <property type="entry name" value="SULFOQUINOVOSYL TRANSFERASE SQD2"/>
    <property type="match status" value="1"/>
</dbReference>
<dbReference type="Proteomes" id="UP000612893">
    <property type="component" value="Unassembled WGS sequence"/>
</dbReference>
<dbReference type="CDD" id="cd03794">
    <property type="entry name" value="GT4_WbuB-like"/>
    <property type="match status" value="1"/>
</dbReference>
<reference evidence="3" key="1">
    <citation type="submission" date="2020-10" db="EMBL/GenBank/DDBJ databases">
        <title>Ca. Dormibacterota MAGs.</title>
        <authorList>
            <person name="Montgomery K."/>
        </authorList>
    </citation>
    <scope>NUCLEOTIDE SEQUENCE [LARGE SCALE GENOMIC DNA]</scope>
    <source>
        <strain evidence="3">SC8812_S17_10</strain>
    </source>
</reference>
<dbReference type="Gene3D" id="3.40.50.2000">
    <property type="entry name" value="Glycogen Phosphorylase B"/>
    <property type="match status" value="2"/>
</dbReference>
<evidence type="ECO:0000259" key="1">
    <source>
        <dbReference type="Pfam" id="PF00534"/>
    </source>
</evidence>
<sequence>MSETAVRLARAGHDVTVLTTLPNYPSGVVPEEYRQGKRRREVLQGVRVVRVWSVIRPNRGFWGRILAQLSFGCLSGLLGWRAVGRPDVIIIESPPLFDLIAGRLLAWSKRCPYILTVADIWPESAVQMGLLHARWAIWLAERLEWSSYQRAGAVWTVTEGIHAALARRGLSAGRMFVLPNGVDTARFLPADRHEARRQLGWDDRFTVLYAGTVGLAQGLEIVVEAAEQLKAHSDIRFVVLGDGAAKAELEADVRGRGLTNVAFPPGQPHVRMPTAVAAADACLVSLRGIPLFKAALPSKLYEAMACARPILLAVDGEARQLIVDAAAAGVYVEPGDAAMLARAVLALRADPGSAQQLGQRGRAFAERRFDRDRLTEILTDHITALVDRRTARQPELQPR</sequence>
<name>A0A934K5S5_9BACT</name>
<feature type="domain" description="Glycosyltransferase subfamily 4-like N-terminal" evidence="2">
    <location>
        <begin position="3"/>
        <end position="181"/>
    </location>
</feature>
<keyword evidence="4" id="KW-1185">Reference proteome</keyword>
<dbReference type="InterPro" id="IPR050194">
    <property type="entry name" value="Glycosyltransferase_grp1"/>
</dbReference>
<protein>
    <submittedName>
        <fullName evidence="3">Glycosyltransferase family 4 protein</fullName>
    </submittedName>
</protein>
<dbReference type="GO" id="GO:0016758">
    <property type="term" value="F:hexosyltransferase activity"/>
    <property type="evidence" value="ECO:0007669"/>
    <property type="project" value="TreeGrafter"/>
</dbReference>
<comment type="caution">
    <text evidence="3">The sequence shown here is derived from an EMBL/GenBank/DDBJ whole genome shotgun (WGS) entry which is preliminary data.</text>
</comment>
<dbReference type="InterPro" id="IPR001296">
    <property type="entry name" value="Glyco_trans_1"/>
</dbReference>
<accession>A0A934K5S5</accession>
<gene>
    <name evidence="3" type="ORF">JF922_23245</name>
</gene>
<dbReference type="EMBL" id="JAEKNR010000231">
    <property type="protein sequence ID" value="MBJ7600972.1"/>
    <property type="molecule type" value="Genomic_DNA"/>
</dbReference>
<dbReference type="PANTHER" id="PTHR45947:SF3">
    <property type="entry name" value="SULFOQUINOVOSYL TRANSFERASE SQD2"/>
    <property type="match status" value="1"/>
</dbReference>
<feature type="domain" description="Glycosyl transferase family 1" evidence="1">
    <location>
        <begin position="192"/>
        <end position="363"/>
    </location>
</feature>
<dbReference type="Pfam" id="PF13579">
    <property type="entry name" value="Glyco_trans_4_4"/>
    <property type="match status" value="1"/>
</dbReference>
<evidence type="ECO:0000259" key="2">
    <source>
        <dbReference type="Pfam" id="PF13579"/>
    </source>
</evidence>
<proteinExistence type="predicted"/>
<evidence type="ECO:0000313" key="3">
    <source>
        <dbReference type="EMBL" id="MBJ7600972.1"/>
    </source>
</evidence>